<protein>
    <submittedName>
        <fullName evidence="2">Uncharacterized protein</fullName>
    </submittedName>
</protein>
<dbReference type="InterPro" id="IPR029058">
    <property type="entry name" value="AB_hydrolase_fold"/>
</dbReference>
<feature type="signal peptide" evidence="1">
    <location>
        <begin position="1"/>
        <end position="27"/>
    </location>
</feature>
<feature type="chain" id="PRO_5042827111" evidence="1">
    <location>
        <begin position="28"/>
        <end position="467"/>
    </location>
</feature>
<dbReference type="RefSeq" id="WP_254092999.1">
    <property type="nucleotide sequence ID" value="NZ_JAHESC010000047.1"/>
</dbReference>
<organism evidence="2 3">
    <name type="scientific">Dawidia soli</name>
    <dbReference type="NCBI Taxonomy" id="2782352"/>
    <lineage>
        <taxon>Bacteria</taxon>
        <taxon>Pseudomonadati</taxon>
        <taxon>Bacteroidota</taxon>
        <taxon>Cytophagia</taxon>
        <taxon>Cytophagales</taxon>
        <taxon>Chryseotaleaceae</taxon>
        <taxon>Dawidia</taxon>
    </lineage>
</organism>
<reference evidence="2 3" key="1">
    <citation type="submission" date="2021-05" db="EMBL/GenBank/DDBJ databases">
        <title>A Polyphasic approach of four new species of the genus Ohtaekwangia: Ohtaekwangia histidinii sp. nov., Ohtaekwangia cretensis sp. nov., Ohtaekwangia indiensis sp. nov., Ohtaekwangia reichenbachii sp. nov. from diverse environment.</title>
        <authorList>
            <person name="Octaviana S."/>
        </authorList>
    </citation>
    <scope>NUCLEOTIDE SEQUENCE [LARGE SCALE GENOMIC DNA]</scope>
    <source>
        <strain evidence="2 3">PWU37</strain>
    </source>
</reference>
<sequence length="467" mass="50328">MQRLVRPLLLFLWIAAISAGICTEAHAQRGKLTKVPVNTRSANPKGYIEYLPPNYVSTKKYPVLYWMHGLEGVGSGTSSSLDKLMSQQISNWLKSNDVDLIILVPQDASGYWNGSNSIARFVEWAKVYYRSSIDLNQQHMAGLSSGGYGIRDFIVGNSATYKAFSTFTPMSTNLDGAVGRASQIVSNNQYVWIHQGKNDVTPNQLASVASFHNAVYRLDSRRSRLTAYLNLGHGAWDKVYNGTGRTSAQVTGTQSGTTYYNWTMSDPNRDWFGWLLSHPKTGAAPPPASGTAPTGIALSNTSVGSGAGAGTVVGSISANGTAPVTTTLVSGAYDNAKFRVANNQLTVASSLAGRSTYTIQLQAANGTGSVRQAFTISVGQSSNGTTYTISPNPVAGNNLNITPQADDVFFNAILVLDPAGVVRARYINVPGQKGVPLTFPFDMTPGMYTLQIWRRYASMETMRVVKQ</sequence>
<dbReference type="Gene3D" id="3.40.50.1820">
    <property type="entry name" value="alpha/beta hydrolase"/>
    <property type="match status" value="1"/>
</dbReference>
<keyword evidence="1" id="KW-0732">Signal</keyword>
<proteinExistence type="predicted"/>
<keyword evidence="3" id="KW-1185">Reference proteome</keyword>
<comment type="caution">
    <text evidence="2">The sequence shown here is derived from an EMBL/GenBank/DDBJ whole genome shotgun (WGS) entry which is preliminary data.</text>
</comment>
<evidence type="ECO:0000313" key="3">
    <source>
        <dbReference type="Proteomes" id="UP001319180"/>
    </source>
</evidence>
<dbReference type="AlphaFoldDB" id="A0AAP2DCS7"/>
<evidence type="ECO:0000256" key="1">
    <source>
        <dbReference type="SAM" id="SignalP"/>
    </source>
</evidence>
<evidence type="ECO:0000313" key="2">
    <source>
        <dbReference type="EMBL" id="MBT1689776.1"/>
    </source>
</evidence>
<gene>
    <name evidence="2" type="ORF">KK078_24655</name>
</gene>
<dbReference type="EMBL" id="JAHESC010000047">
    <property type="protein sequence ID" value="MBT1689776.1"/>
    <property type="molecule type" value="Genomic_DNA"/>
</dbReference>
<dbReference type="SUPFAM" id="SSF53474">
    <property type="entry name" value="alpha/beta-Hydrolases"/>
    <property type="match status" value="1"/>
</dbReference>
<name>A0AAP2DCS7_9BACT</name>
<accession>A0AAP2DCS7</accession>
<dbReference type="Proteomes" id="UP001319180">
    <property type="component" value="Unassembled WGS sequence"/>
</dbReference>